<evidence type="ECO:0000313" key="2">
    <source>
        <dbReference type="Proteomes" id="UP001558632"/>
    </source>
</evidence>
<gene>
    <name evidence="1" type="ORF">TSPI_05405</name>
</gene>
<accession>A0ABR3K5V9</accession>
<dbReference type="EMBL" id="JBEUSY010000468">
    <property type="protein sequence ID" value="KAL1230714.1"/>
    <property type="molecule type" value="Genomic_DNA"/>
</dbReference>
<sequence length="83" mass="9169">MFTILELWKKRVKIVEIGKREFYFVLQTETISRVFRNVNRANSEVVSLLLTSSPLHIGCVCACVRREKCGLAVVVVGGGGGGE</sequence>
<organism evidence="1 2">
    <name type="scientific">Trichinella spiralis</name>
    <name type="common">Trichina worm</name>
    <dbReference type="NCBI Taxonomy" id="6334"/>
    <lineage>
        <taxon>Eukaryota</taxon>
        <taxon>Metazoa</taxon>
        <taxon>Ecdysozoa</taxon>
        <taxon>Nematoda</taxon>
        <taxon>Enoplea</taxon>
        <taxon>Dorylaimia</taxon>
        <taxon>Trichinellida</taxon>
        <taxon>Trichinellidae</taxon>
        <taxon>Trichinella</taxon>
    </lineage>
</organism>
<reference evidence="1 2" key="1">
    <citation type="submission" date="2024-07" db="EMBL/GenBank/DDBJ databases">
        <title>Enhanced genomic and transcriptomic resources for Trichinella pseudospiralis and T. spiralis underpin the discovery of pronounced molecular differences between stages and species.</title>
        <authorList>
            <person name="Pasi K.K."/>
            <person name="La Rosa G."/>
            <person name="Gomez-Morales M.A."/>
            <person name="Tosini F."/>
            <person name="Sumanam S."/>
            <person name="Young N.D."/>
            <person name="Chang B.C."/>
            <person name="Robin G.B."/>
        </authorList>
    </citation>
    <scope>NUCLEOTIDE SEQUENCE [LARGE SCALE GENOMIC DNA]</scope>
    <source>
        <strain evidence="1">ISS534</strain>
    </source>
</reference>
<protein>
    <submittedName>
        <fullName evidence="1">Heat shockprotein</fullName>
    </submittedName>
</protein>
<proteinExistence type="predicted"/>
<evidence type="ECO:0000313" key="1">
    <source>
        <dbReference type="EMBL" id="KAL1230714.1"/>
    </source>
</evidence>
<dbReference type="Proteomes" id="UP001558632">
    <property type="component" value="Unassembled WGS sequence"/>
</dbReference>
<keyword evidence="2" id="KW-1185">Reference proteome</keyword>
<name>A0ABR3K5V9_TRISP</name>
<comment type="caution">
    <text evidence="1">The sequence shown here is derived from an EMBL/GenBank/DDBJ whole genome shotgun (WGS) entry which is preliminary data.</text>
</comment>
<keyword evidence="1" id="KW-0346">Stress response</keyword>